<keyword evidence="2" id="KW-0732">Signal</keyword>
<dbReference type="Pfam" id="PF00314">
    <property type="entry name" value="Thaumatin"/>
    <property type="match status" value="1"/>
</dbReference>
<keyword evidence="1" id="KW-1015">Disulfide bond</keyword>
<dbReference type="InterPro" id="IPR037176">
    <property type="entry name" value="Osmotin/thaumatin-like_sf"/>
</dbReference>
<dbReference type="InterPro" id="IPR001938">
    <property type="entry name" value="Thaumatin"/>
</dbReference>
<sequence>MKLLMPSCIFSILVCFFLEINAVEFKIKNNERGEIWVGIQGNPGHPHLKNGGFKLAQGAQKSVNAPDNWAGRFWARTWCNQGSNHCLTGNCANKVKCNGFGGEPPAT</sequence>
<dbReference type="SUPFAM" id="SSF49870">
    <property type="entry name" value="Osmotin, thaumatin-like protein"/>
    <property type="match status" value="1"/>
</dbReference>
<gene>
    <name evidence="3" type="ORF">WA026_005515</name>
</gene>
<accession>A0AAW1U1C8</accession>
<evidence type="ECO:0000313" key="4">
    <source>
        <dbReference type="Proteomes" id="UP001431783"/>
    </source>
</evidence>
<evidence type="ECO:0000313" key="3">
    <source>
        <dbReference type="EMBL" id="KAK9874695.1"/>
    </source>
</evidence>
<feature type="chain" id="PRO_5043340450" evidence="2">
    <location>
        <begin position="23"/>
        <end position="107"/>
    </location>
</feature>
<dbReference type="PIRSF" id="PIRSF002703">
    <property type="entry name" value="Thaumatin"/>
    <property type="match status" value="1"/>
</dbReference>
<dbReference type="PANTHER" id="PTHR31048">
    <property type="entry name" value="OS03G0233200 PROTEIN"/>
    <property type="match status" value="1"/>
</dbReference>
<proteinExistence type="predicted"/>
<keyword evidence="4" id="KW-1185">Reference proteome</keyword>
<organism evidence="3 4">
    <name type="scientific">Henosepilachna vigintioctopunctata</name>
    <dbReference type="NCBI Taxonomy" id="420089"/>
    <lineage>
        <taxon>Eukaryota</taxon>
        <taxon>Metazoa</taxon>
        <taxon>Ecdysozoa</taxon>
        <taxon>Arthropoda</taxon>
        <taxon>Hexapoda</taxon>
        <taxon>Insecta</taxon>
        <taxon>Pterygota</taxon>
        <taxon>Neoptera</taxon>
        <taxon>Endopterygota</taxon>
        <taxon>Coleoptera</taxon>
        <taxon>Polyphaga</taxon>
        <taxon>Cucujiformia</taxon>
        <taxon>Coccinelloidea</taxon>
        <taxon>Coccinellidae</taxon>
        <taxon>Epilachninae</taxon>
        <taxon>Epilachnini</taxon>
        <taxon>Henosepilachna</taxon>
    </lineage>
</organism>
<comment type="caution">
    <text evidence="3">The sequence shown here is derived from an EMBL/GenBank/DDBJ whole genome shotgun (WGS) entry which is preliminary data.</text>
</comment>
<dbReference type="EMBL" id="JARQZJ010000032">
    <property type="protein sequence ID" value="KAK9874695.1"/>
    <property type="molecule type" value="Genomic_DNA"/>
</dbReference>
<evidence type="ECO:0000256" key="1">
    <source>
        <dbReference type="PIRSR" id="PIRSR002703-1"/>
    </source>
</evidence>
<dbReference type="AlphaFoldDB" id="A0AAW1U1C8"/>
<evidence type="ECO:0000256" key="2">
    <source>
        <dbReference type="SAM" id="SignalP"/>
    </source>
</evidence>
<feature type="disulfide bond" evidence="1">
    <location>
        <begin position="79"/>
        <end position="86"/>
    </location>
</feature>
<feature type="signal peptide" evidence="2">
    <location>
        <begin position="1"/>
        <end position="22"/>
    </location>
</feature>
<dbReference type="Gene3D" id="2.60.110.10">
    <property type="entry name" value="Thaumatin"/>
    <property type="match status" value="1"/>
</dbReference>
<dbReference type="PROSITE" id="PS51367">
    <property type="entry name" value="THAUMATIN_2"/>
    <property type="match status" value="1"/>
</dbReference>
<name>A0AAW1U1C8_9CUCU</name>
<protein>
    <submittedName>
        <fullName evidence="3">Uncharacterized protein</fullName>
    </submittedName>
</protein>
<dbReference type="Proteomes" id="UP001431783">
    <property type="component" value="Unassembled WGS sequence"/>
</dbReference>
<dbReference type="SMART" id="SM00205">
    <property type="entry name" value="THN"/>
    <property type="match status" value="1"/>
</dbReference>
<reference evidence="3 4" key="1">
    <citation type="submission" date="2023-03" db="EMBL/GenBank/DDBJ databases">
        <title>Genome insight into feeding habits of ladybird beetles.</title>
        <authorList>
            <person name="Li H.-S."/>
            <person name="Huang Y.-H."/>
            <person name="Pang H."/>
        </authorList>
    </citation>
    <scope>NUCLEOTIDE SEQUENCE [LARGE SCALE GENOMIC DNA]</scope>
    <source>
        <strain evidence="3">SYSU_2023b</strain>
        <tissue evidence="3">Whole body</tissue>
    </source>
</reference>
<feature type="disulfide bond" evidence="1">
    <location>
        <begin position="91"/>
        <end position="97"/>
    </location>
</feature>